<dbReference type="Proteomes" id="UP001146120">
    <property type="component" value="Unassembled WGS sequence"/>
</dbReference>
<comment type="caution">
    <text evidence="1">The sequence shown here is derived from an EMBL/GenBank/DDBJ whole genome shotgun (WGS) entry which is preliminary data.</text>
</comment>
<evidence type="ECO:0000313" key="1">
    <source>
        <dbReference type="EMBL" id="DBA02124.1"/>
    </source>
</evidence>
<proteinExistence type="predicted"/>
<name>A0AAV2Z7Y0_9STRA</name>
<protein>
    <recommendedName>
        <fullName evidence="3">ATP-dependent DNA helicase</fullName>
    </recommendedName>
</protein>
<organism evidence="1 2">
    <name type="scientific">Lagenidium giganteum</name>
    <dbReference type="NCBI Taxonomy" id="4803"/>
    <lineage>
        <taxon>Eukaryota</taxon>
        <taxon>Sar</taxon>
        <taxon>Stramenopiles</taxon>
        <taxon>Oomycota</taxon>
        <taxon>Peronosporomycetes</taxon>
        <taxon>Pythiales</taxon>
        <taxon>Pythiaceae</taxon>
    </lineage>
</organism>
<evidence type="ECO:0000313" key="2">
    <source>
        <dbReference type="Proteomes" id="UP001146120"/>
    </source>
</evidence>
<sequence>MLLSGDFRHILPVVPRGSDGDVINACFKRSNL</sequence>
<evidence type="ECO:0008006" key="3">
    <source>
        <dbReference type="Google" id="ProtNLM"/>
    </source>
</evidence>
<reference evidence="1" key="1">
    <citation type="submission" date="2022-11" db="EMBL/GenBank/DDBJ databases">
        <authorList>
            <person name="Morgan W.R."/>
            <person name="Tartar A."/>
        </authorList>
    </citation>
    <scope>NUCLEOTIDE SEQUENCE</scope>
    <source>
        <strain evidence="1">ARSEF 373</strain>
    </source>
</reference>
<accession>A0AAV2Z7Y0</accession>
<keyword evidence="2" id="KW-1185">Reference proteome</keyword>
<dbReference type="AlphaFoldDB" id="A0AAV2Z7Y0"/>
<dbReference type="EMBL" id="DAKRPA010000036">
    <property type="protein sequence ID" value="DBA02124.1"/>
    <property type="molecule type" value="Genomic_DNA"/>
</dbReference>
<reference evidence="1" key="2">
    <citation type="journal article" date="2023" name="Microbiol Resour">
        <title>Decontamination and Annotation of the Draft Genome Sequence of the Oomycete Lagenidium giganteum ARSEF 373.</title>
        <authorList>
            <person name="Morgan W.R."/>
            <person name="Tartar A."/>
        </authorList>
    </citation>
    <scope>NUCLEOTIDE SEQUENCE</scope>
    <source>
        <strain evidence="1">ARSEF 373</strain>
    </source>
</reference>
<gene>
    <name evidence="1" type="ORF">N0F65_011191</name>
</gene>